<dbReference type="PANTHER" id="PTHR46825:SF9">
    <property type="entry name" value="BETA-LACTAMASE-RELATED DOMAIN-CONTAINING PROTEIN"/>
    <property type="match status" value="1"/>
</dbReference>
<evidence type="ECO:0000259" key="3">
    <source>
        <dbReference type="Pfam" id="PF11954"/>
    </source>
</evidence>
<organism evidence="4 5">
    <name type="scientific">Pseudovirgaria hyperparasitica</name>
    <dbReference type="NCBI Taxonomy" id="470096"/>
    <lineage>
        <taxon>Eukaryota</taxon>
        <taxon>Fungi</taxon>
        <taxon>Dikarya</taxon>
        <taxon>Ascomycota</taxon>
        <taxon>Pezizomycotina</taxon>
        <taxon>Dothideomycetes</taxon>
        <taxon>Dothideomycetes incertae sedis</taxon>
        <taxon>Acrospermales</taxon>
        <taxon>Acrospermaceae</taxon>
        <taxon>Pseudovirgaria</taxon>
    </lineage>
</organism>
<dbReference type="GeneID" id="54486718"/>
<keyword evidence="5" id="KW-1185">Reference proteome</keyword>
<reference evidence="4" key="1">
    <citation type="journal article" date="2020" name="Stud. Mycol.">
        <title>101 Dothideomycetes genomes: a test case for predicting lifestyles and emergence of pathogens.</title>
        <authorList>
            <person name="Haridas S."/>
            <person name="Albert R."/>
            <person name="Binder M."/>
            <person name="Bloem J."/>
            <person name="Labutti K."/>
            <person name="Salamov A."/>
            <person name="Andreopoulos B."/>
            <person name="Baker S."/>
            <person name="Barry K."/>
            <person name="Bills G."/>
            <person name="Bluhm B."/>
            <person name="Cannon C."/>
            <person name="Castanera R."/>
            <person name="Culley D."/>
            <person name="Daum C."/>
            <person name="Ezra D."/>
            <person name="Gonzalez J."/>
            <person name="Henrissat B."/>
            <person name="Kuo A."/>
            <person name="Liang C."/>
            <person name="Lipzen A."/>
            <person name="Lutzoni F."/>
            <person name="Magnuson J."/>
            <person name="Mondo S."/>
            <person name="Nolan M."/>
            <person name="Ohm R."/>
            <person name="Pangilinan J."/>
            <person name="Park H.-J."/>
            <person name="Ramirez L."/>
            <person name="Alfaro M."/>
            <person name="Sun H."/>
            <person name="Tritt A."/>
            <person name="Yoshinaga Y."/>
            <person name="Zwiers L.-H."/>
            <person name="Turgeon B."/>
            <person name="Goodwin S."/>
            <person name="Spatafora J."/>
            <person name="Crous P."/>
            <person name="Grigoriev I."/>
        </authorList>
    </citation>
    <scope>NUCLEOTIDE SEQUENCE</scope>
    <source>
        <strain evidence="4">CBS 121739</strain>
    </source>
</reference>
<name>A0A6A6W3Y1_9PEZI</name>
<evidence type="ECO:0000313" key="4">
    <source>
        <dbReference type="EMBL" id="KAF2756267.1"/>
    </source>
</evidence>
<dbReference type="OrthoDB" id="552049at2759"/>
<evidence type="ECO:0000313" key="5">
    <source>
        <dbReference type="Proteomes" id="UP000799437"/>
    </source>
</evidence>
<dbReference type="InterPro" id="IPR050491">
    <property type="entry name" value="AmpC-like"/>
</dbReference>
<dbReference type="InterPro" id="IPR001466">
    <property type="entry name" value="Beta-lactam-related"/>
</dbReference>
<feature type="domain" description="Beta-lactamase-related" evidence="2">
    <location>
        <begin position="21"/>
        <end position="349"/>
    </location>
</feature>
<dbReference type="PANTHER" id="PTHR46825">
    <property type="entry name" value="D-ALANYL-D-ALANINE-CARBOXYPEPTIDASE/ENDOPEPTIDASE AMPH"/>
    <property type="match status" value="1"/>
</dbReference>
<dbReference type="Proteomes" id="UP000799437">
    <property type="component" value="Unassembled WGS sequence"/>
</dbReference>
<evidence type="ECO:0000256" key="1">
    <source>
        <dbReference type="ARBA" id="ARBA00038215"/>
    </source>
</evidence>
<proteinExistence type="inferred from homology"/>
<dbReference type="SUPFAM" id="SSF56601">
    <property type="entry name" value="beta-lactamase/transpeptidase-like"/>
    <property type="match status" value="1"/>
</dbReference>
<dbReference type="Gene3D" id="3.40.710.10">
    <property type="entry name" value="DD-peptidase/beta-lactamase superfamily"/>
    <property type="match status" value="1"/>
</dbReference>
<dbReference type="EMBL" id="ML996576">
    <property type="protein sequence ID" value="KAF2756267.1"/>
    <property type="molecule type" value="Genomic_DNA"/>
</dbReference>
<dbReference type="Pfam" id="PF11954">
    <property type="entry name" value="DUF3471"/>
    <property type="match status" value="1"/>
</dbReference>
<dbReference type="InterPro" id="IPR012338">
    <property type="entry name" value="Beta-lactam/transpept-like"/>
</dbReference>
<dbReference type="Pfam" id="PF00144">
    <property type="entry name" value="Beta-lactamase"/>
    <property type="match status" value="1"/>
</dbReference>
<comment type="similarity">
    <text evidence="1">Belongs to the peptidase S12 family.</text>
</comment>
<gene>
    <name evidence="4" type="ORF">EJ05DRAFT_488050</name>
</gene>
<evidence type="ECO:0000259" key="2">
    <source>
        <dbReference type="Pfam" id="PF00144"/>
    </source>
</evidence>
<dbReference type="RefSeq" id="XP_033598718.1">
    <property type="nucleotide sequence ID" value="XM_033745664.1"/>
</dbReference>
<dbReference type="AlphaFoldDB" id="A0A6A6W3Y1"/>
<accession>A0A6A6W3Y1</accession>
<dbReference type="InterPro" id="IPR021860">
    <property type="entry name" value="Peptidase_S12_Pab87-rel_C"/>
</dbReference>
<protein>
    <submittedName>
        <fullName evidence="4">Beta-lactamase/transpeptidase-like protein</fullName>
    </submittedName>
</protein>
<sequence>MASPLQPPFPTHGGPITPELDAYAEEVISKLHCAGLSVSWSDDNGTVATGYGYAQFPTSKADANTVYATASTTKSFTAMSALRLIQDSQHTPNPYSLHTTLKSVLGDDFELRDKHLAQHITLLDALTHTSGMPNHDSAIAASSTPRAETRRLRYLPPFAPGARGTRFAYNNQMYVAVSHFLETATATPLGEYMRAKIWQPLGMRATFYSVDEALAAEAGGEGGAVARPYFWNEETRGFEEQRFERNAANAGDGAIISSVADYALYLRAMLAEDPRLLDKEGFAELRRPRVRTSYGREEYALGWEVSRYRGVTIIGHDGATHGFNSRMLYVPERNWTLALMGNVEERASGAIHAIAYRTLDDMLGVPREGRMDRVQKWFAIGDQDEREWRQARKKWFPKAAEGNAAAGHSLGLEAYAGRYTHPGYGVLTFEVVDSPDWWLRAPEKVLRAEVYDKEFAHVLTLEHVAGEDFVARWTSPPFQRCYDVMHFKAGFKIQGGQVKAFGIQYAEELKDLIWFESEHVNDIVEKTGNLQLT</sequence>
<feature type="domain" description="Peptidase S12 Pab87-related C-terminal" evidence="3">
    <location>
        <begin position="404"/>
        <end position="516"/>
    </location>
</feature>